<dbReference type="PANTHER" id="PTHR33798:SF5">
    <property type="entry name" value="FLAVIN REDUCTASE LIKE DOMAIN-CONTAINING PROTEIN"/>
    <property type="match status" value="1"/>
</dbReference>
<dbReference type="InterPro" id="IPR012349">
    <property type="entry name" value="Split_barrel_FMN-bd"/>
</dbReference>
<keyword evidence="2" id="KW-0285">Flavoprotein</keyword>
<keyword evidence="7" id="KW-1185">Reference proteome</keyword>
<dbReference type="AlphaFoldDB" id="A0A540V5F8"/>
<proteinExistence type="inferred from homology"/>
<evidence type="ECO:0000313" key="7">
    <source>
        <dbReference type="Proteomes" id="UP000315753"/>
    </source>
</evidence>
<comment type="cofactor">
    <cofactor evidence="1">
        <name>FMN</name>
        <dbReference type="ChEBI" id="CHEBI:58210"/>
    </cofactor>
</comment>
<dbReference type="RefSeq" id="WP_141601172.1">
    <property type="nucleotide sequence ID" value="NZ_VIGD01000002.1"/>
</dbReference>
<protein>
    <submittedName>
        <fullName evidence="6">Flavin reductase family protein</fullName>
    </submittedName>
</protein>
<evidence type="ECO:0000256" key="2">
    <source>
        <dbReference type="ARBA" id="ARBA00022630"/>
    </source>
</evidence>
<comment type="caution">
    <text evidence="6">The sequence shown here is derived from an EMBL/GenBank/DDBJ whole genome shotgun (WGS) entry which is preliminary data.</text>
</comment>
<gene>
    <name evidence="6" type="ORF">FKZ59_02590</name>
</gene>
<dbReference type="SMART" id="SM00903">
    <property type="entry name" value="Flavin_Reduct"/>
    <property type="match status" value="1"/>
</dbReference>
<dbReference type="Gene3D" id="2.30.110.10">
    <property type="entry name" value="Electron Transport, Fmn-binding Protein, Chain A"/>
    <property type="match status" value="1"/>
</dbReference>
<dbReference type="Pfam" id="PF01613">
    <property type="entry name" value="Flavin_Reduct"/>
    <property type="match status" value="1"/>
</dbReference>
<name>A0A540V5F8_9BACL</name>
<dbReference type="GO" id="GO:0010181">
    <property type="term" value="F:FMN binding"/>
    <property type="evidence" value="ECO:0007669"/>
    <property type="project" value="InterPro"/>
</dbReference>
<evidence type="ECO:0000313" key="6">
    <source>
        <dbReference type="EMBL" id="TQE91996.1"/>
    </source>
</evidence>
<keyword evidence="3" id="KW-0288">FMN</keyword>
<dbReference type="EMBL" id="VIGD01000002">
    <property type="protein sequence ID" value="TQE91996.1"/>
    <property type="molecule type" value="Genomic_DNA"/>
</dbReference>
<feature type="domain" description="Flavin reductase like" evidence="5">
    <location>
        <begin position="20"/>
        <end position="179"/>
    </location>
</feature>
<dbReference type="Proteomes" id="UP000315753">
    <property type="component" value="Unassembled WGS sequence"/>
</dbReference>
<organism evidence="6 7">
    <name type="scientific">Ureibacillus terrenus</name>
    <dbReference type="NCBI Taxonomy" id="118246"/>
    <lineage>
        <taxon>Bacteria</taxon>
        <taxon>Bacillati</taxon>
        <taxon>Bacillota</taxon>
        <taxon>Bacilli</taxon>
        <taxon>Bacillales</taxon>
        <taxon>Caryophanaceae</taxon>
        <taxon>Ureibacillus</taxon>
    </lineage>
</organism>
<evidence type="ECO:0000256" key="1">
    <source>
        <dbReference type="ARBA" id="ARBA00001917"/>
    </source>
</evidence>
<evidence type="ECO:0000259" key="5">
    <source>
        <dbReference type="SMART" id="SM00903"/>
    </source>
</evidence>
<dbReference type="InterPro" id="IPR002563">
    <property type="entry name" value="Flavin_Rdtase-like_dom"/>
</dbReference>
<sequence>MISINLKDQKEKENYKLLTSTIIPRPIAFVTTQSRDGVVNGAPFSYFNIVSANPPLISISVQRKENGEMKDTARNIYDAGEFVVHIADDDNIEQFNMAAANLPSCESELEYAKLTPIKSEKVRVPGVREAKVRMECQLVKSIVLGGNGAEAPGCDFFIGEVVFVHLDEQIYDESRINIREFKPVSRLAGTNYATVGNIFFMERPK</sequence>
<evidence type="ECO:0000256" key="4">
    <source>
        <dbReference type="ARBA" id="ARBA00038054"/>
    </source>
</evidence>
<dbReference type="PANTHER" id="PTHR33798">
    <property type="entry name" value="FLAVOPROTEIN OXYGENASE"/>
    <property type="match status" value="1"/>
</dbReference>
<evidence type="ECO:0000256" key="3">
    <source>
        <dbReference type="ARBA" id="ARBA00022643"/>
    </source>
</evidence>
<accession>A0A540V5F8</accession>
<dbReference type="OrthoDB" id="9794638at2"/>
<dbReference type="SUPFAM" id="SSF50475">
    <property type="entry name" value="FMN-binding split barrel"/>
    <property type="match status" value="1"/>
</dbReference>
<reference evidence="6 7" key="1">
    <citation type="submission" date="2019-06" db="EMBL/GenBank/DDBJ databases">
        <title>Genome sequence of Ureibacillus terrenus.</title>
        <authorList>
            <person name="Maclea K.S."/>
            <person name="Simoes M."/>
        </authorList>
    </citation>
    <scope>NUCLEOTIDE SEQUENCE [LARGE SCALE GENOMIC DNA]</scope>
    <source>
        <strain evidence="6 7">ATCC BAA-384</strain>
    </source>
</reference>
<dbReference type="GO" id="GO:0016646">
    <property type="term" value="F:oxidoreductase activity, acting on the CH-NH group of donors, NAD or NADP as acceptor"/>
    <property type="evidence" value="ECO:0007669"/>
    <property type="project" value="UniProtKB-ARBA"/>
</dbReference>
<comment type="similarity">
    <text evidence="4">Belongs to the flavoredoxin family.</text>
</comment>